<organism evidence="2 3">
    <name type="scientific">Shewanella youngdeokensis</name>
    <dbReference type="NCBI Taxonomy" id="2999068"/>
    <lineage>
        <taxon>Bacteria</taxon>
        <taxon>Pseudomonadati</taxon>
        <taxon>Pseudomonadota</taxon>
        <taxon>Gammaproteobacteria</taxon>
        <taxon>Alteromonadales</taxon>
        <taxon>Shewanellaceae</taxon>
        <taxon>Shewanella</taxon>
    </lineage>
</organism>
<sequence length="321" mass="36459">MINRVIVVVVSVLMASWLSFSVAAKPVYSMVFLDQAEAAQVLKRNDDFVQRISQFDIDARMKQGTPQLKADYLNFVAQQTLNWEESERLAITTAFNSISEKLKSLNVHLPKPIQLIKTTGIEEGNAAYTRGQAIILQARQVKNEAGLARLLAHELLHVFSRFNPTIKAQLYNAIGYHFIGDIEFPTTLVQQKITNPDAPINDFAIQVEYQHESVWVVPILYSALDRYDLKKGGEFFDYLNFKFVVIGRTKELNYHDYNAQQPEIIAVSDLKGFFEQVGHNTDYIIHPEEIIADNFALLVTGKSQLVSPQITRQIEQVLLSN</sequence>
<name>A0ABZ0K025_9GAMM</name>
<evidence type="ECO:0000313" key="2">
    <source>
        <dbReference type="EMBL" id="WOT05457.1"/>
    </source>
</evidence>
<dbReference type="Pfam" id="PF13699">
    <property type="entry name" value="eCIS_core"/>
    <property type="match status" value="1"/>
</dbReference>
<reference evidence="2 3" key="1">
    <citation type="submission" date="2023-10" db="EMBL/GenBank/DDBJ databases">
        <title>Complete genome sequence of Shewanella sp. DAU334.</title>
        <authorList>
            <person name="Lee Y.-S."/>
            <person name="Jeong H.-R."/>
            <person name="Hwang E.-J."/>
            <person name="Choi Y.-L."/>
            <person name="Kim G.-D."/>
        </authorList>
    </citation>
    <scope>NUCLEOTIDE SEQUENCE [LARGE SCALE GENOMIC DNA]</scope>
    <source>
        <strain evidence="2 3">DAU334</strain>
    </source>
</reference>
<feature type="domain" description="eCIS core" evidence="1">
    <location>
        <begin position="126"/>
        <end position="159"/>
    </location>
</feature>
<keyword evidence="3" id="KW-1185">Reference proteome</keyword>
<evidence type="ECO:0000259" key="1">
    <source>
        <dbReference type="Pfam" id="PF13699"/>
    </source>
</evidence>
<dbReference type="Proteomes" id="UP001529491">
    <property type="component" value="Chromosome"/>
</dbReference>
<gene>
    <name evidence="2" type="ORF">RGE70_01105</name>
</gene>
<dbReference type="EMBL" id="CP136522">
    <property type="protein sequence ID" value="WOT05457.1"/>
    <property type="molecule type" value="Genomic_DNA"/>
</dbReference>
<accession>A0ABZ0K025</accession>
<protein>
    <submittedName>
        <fullName evidence="2">DUF4157 domain-containing protein</fullName>
    </submittedName>
</protein>
<evidence type="ECO:0000313" key="3">
    <source>
        <dbReference type="Proteomes" id="UP001529491"/>
    </source>
</evidence>
<dbReference type="RefSeq" id="WP_310469714.1">
    <property type="nucleotide sequence ID" value="NZ_CP136522.1"/>
</dbReference>
<dbReference type="InterPro" id="IPR025295">
    <property type="entry name" value="eCIS_core_dom"/>
</dbReference>
<proteinExistence type="predicted"/>